<dbReference type="EnsemblPlants" id="AVESA.00010b.r2.6CG1122150.1">
    <property type="protein sequence ID" value="AVESA.00010b.r2.6CG1122150.1.CDS"/>
    <property type="gene ID" value="AVESA.00010b.r2.6CG1122150"/>
</dbReference>
<reference evidence="1" key="1">
    <citation type="submission" date="2021-05" db="EMBL/GenBank/DDBJ databases">
        <authorList>
            <person name="Scholz U."/>
            <person name="Mascher M."/>
            <person name="Fiebig A."/>
        </authorList>
    </citation>
    <scope>NUCLEOTIDE SEQUENCE [LARGE SCALE GENOMIC DNA]</scope>
</reference>
<proteinExistence type="predicted"/>
<protein>
    <submittedName>
        <fullName evidence="1">Uncharacterized protein</fullName>
    </submittedName>
</protein>
<evidence type="ECO:0000313" key="2">
    <source>
        <dbReference type="Proteomes" id="UP001732700"/>
    </source>
</evidence>
<evidence type="ECO:0000313" key="1">
    <source>
        <dbReference type="EnsemblPlants" id="AVESA.00010b.r2.6CG1122150.1.CDS"/>
    </source>
</evidence>
<organism evidence="1 2">
    <name type="scientific">Avena sativa</name>
    <name type="common">Oat</name>
    <dbReference type="NCBI Taxonomy" id="4498"/>
    <lineage>
        <taxon>Eukaryota</taxon>
        <taxon>Viridiplantae</taxon>
        <taxon>Streptophyta</taxon>
        <taxon>Embryophyta</taxon>
        <taxon>Tracheophyta</taxon>
        <taxon>Spermatophyta</taxon>
        <taxon>Magnoliopsida</taxon>
        <taxon>Liliopsida</taxon>
        <taxon>Poales</taxon>
        <taxon>Poaceae</taxon>
        <taxon>BOP clade</taxon>
        <taxon>Pooideae</taxon>
        <taxon>Poodae</taxon>
        <taxon>Poeae</taxon>
        <taxon>Poeae Chloroplast Group 1 (Aveneae type)</taxon>
        <taxon>Aveninae</taxon>
        <taxon>Avena</taxon>
    </lineage>
</organism>
<name>A0ACD5Z920_AVESA</name>
<keyword evidence="2" id="KW-1185">Reference proteome</keyword>
<accession>A0ACD5Z920</accession>
<dbReference type="Proteomes" id="UP001732700">
    <property type="component" value="Chromosome 6C"/>
</dbReference>
<reference evidence="1" key="2">
    <citation type="submission" date="2025-09" db="UniProtKB">
        <authorList>
            <consortium name="EnsemblPlants"/>
        </authorList>
    </citation>
    <scope>IDENTIFICATION</scope>
</reference>
<sequence length="1379" mass="153848">MGDRTPAANRGGRTDPRYVTPGRRPASGVRRTEVGEGSGEGDRALATRAPVRATNVPVQYPMLTETNYNLWAVKMKIIMRPLGVWSAIEGDGEYGEQKDEGAFAALSQSVPDSVMMAIAGYETAREAWEAIRRMRVGEDRVRKARVKHLKRQLDRMEMDDGESVTVFAQKLTTLVAEVRSLGETISDEAVIEILFNRVPSRFSDIVNTIEQWGDLSTMSVEEVVGRLAAYEQNGRRRDRGGNNEQLMLVSRALEQLMKGRKPGNDASGSGGGKRGGGSGDGRANHNAVGNVSGKDKGKKKKHRKFDISKVRCFNCNEMGHFASDCPKPPKKQQANLVQKDADEDPALLMIQACEVVHTCETETGNVFLHEEKVVPKLSGEQSKLWYLDTGASNHMTGCEGKFSELDKSVKGKVKFGDGSLVEIEGRGSALFIAESGEHRVLTEVYHIPKLRSNIISLGQLDENGCKYTADDGLMTVWDRERKVLARVKRSRNRLYILKIEQANPECLFTRTAEEPWLWHARYGHINFHALRSLASKQMVRGFPQLDHVNQVYDGCMIAKHRRAPFPAQTEYRATDALELVHGDLCGPISPATFSGKKYFLLVVDDCSRYMWTVLIKSKDEALVALQKIKNSSEMQLNLKVKAIRTDRGGEFTSKEFGQFCDSAGIRHFLTAPYSPQQNGIVERRNQTVVSMARSLLKSKELPGKFWGEAVATAVFLLNRAPTKALSDKTPYEALYGKKPDVHYLKVFGCLGYVKKVGVPLPKLADRSSVMIFIGYEPDSKAYRMYDPKTQKLVVSRDVVFEEEKQWRWGDEQAVAEDMLKDRFVVQYLDQQPEEVQTKPMTENSVAAEKSEQTPAVAGNSAPAGDLGTPPCRRFVTPPSNASQPSDEAPQRYREVQQLLDETEKVELQEEDATSALCLLGMEEPSNFQEANSNAAWRAAMKEEISSIEGNGTWELTSLPHGQKPIGLKWVYKIKRDSTGKIAKYKARLVAKGYVQRQGIDFEEVFAPVARMETVKLILAVAAQLGWQAHHLDVKSAFLNGELQEEVYVCQPPGFEKKGQDNKVLKLNKALYGLRQAPRAWNVKLHKTLTDLGFEQCPQEHAVYKRNTEKESLLVGVYVDDLIVTGTSASGINQFKEQMKNMFSMSDLGLLNYYLGIEVKQTSEGISLCQSSYAEKLLERSGMKGCNASQTPKEARLHLSKESKSPGVDATRYRSIVGSLRGGEENLRLTGFSDSDIDDRKSTTGILFYLGSSPVSWITQKQKVVAMSSCEAEYIAGAAAACQGIWLGRLLSELLDIKFEPVTLRIDNQSAISLCKNPVFHDRSKHIEVKYHFIREKVEEGSIAVEHVGTSNQLADILTKPLARLKFQEMREKVGMCLVK</sequence>